<feature type="non-terminal residue" evidence="1">
    <location>
        <position position="1"/>
    </location>
</feature>
<evidence type="ECO:0000313" key="1">
    <source>
        <dbReference type="EMBL" id="CAJ1383009.1"/>
    </source>
</evidence>
<evidence type="ECO:0000313" key="2">
    <source>
        <dbReference type="Proteomes" id="UP001178507"/>
    </source>
</evidence>
<dbReference type="EMBL" id="CAUJNA010000968">
    <property type="protein sequence ID" value="CAJ1383009.1"/>
    <property type="molecule type" value="Genomic_DNA"/>
</dbReference>
<keyword evidence="2" id="KW-1185">Reference proteome</keyword>
<protein>
    <submittedName>
        <fullName evidence="1">Uncharacterized protein</fullName>
    </submittedName>
</protein>
<reference evidence="1" key="1">
    <citation type="submission" date="2023-08" db="EMBL/GenBank/DDBJ databases">
        <authorList>
            <person name="Chen Y."/>
            <person name="Shah S."/>
            <person name="Dougan E. K."/>
            <person name="Thang M."/>
            <person name="Chan C."/>
        </authorList>
    </citation>
    <scope>NUCLEOTIDE SEQUENCE</scope>
</reference>
<name>A0AA36MWH6_9DINO</name>
<proteinExistence type="predicted"/>
<accession>A0AA36MWH6</accession>
<comment type="caution">
    <text evidence="1">The sequence shown here is derived from an EMBL/GenBank/DDBJ whole genome shotgun (WGS) entry which is preliminary data.</text>
</comment>
<dbReference type="Proteomes" id="UP001178507">
    <property type="component" value="Unassembled WGS sequence"/>
</dbReference>
<sequence length="108" mass="12340">MADVLEILEDVIALDEVQSAAQAFMRSKLPLFEGIDMHNALELQEQRLEWHAAYREYVALMEERVLSACAVEVPEVSREAILAQLAAVSDEADEDRKHARFLLSMFEY</sequence>
<organism evidence="1 2">
    <name type="scientific">Effrenium voratum</name>
    <dbReference type="NCBI Taxonomy" id="2562239"/>
    <lineage>
        <taxon>Eukaryota</taxon>
        <taxon>Sar</taxon>
        <taxon>Alveolata</taxon>
        <taxon>Dinophyceae</taxon>
        <taxon>Suessiales</taxon>
        <taxon>Symbiodiniaceae</taxon>
        <taxon>Effrenium</taxon>
    </lineage>
</organism>
<gene>
    <name evidence="1" type="ORF">EVOR1521_LOCUS10246</name>
</gene>
<dbReference type="AlphaFoldDB" id="A0AA36MWH6"/>
<dbReference type="Gene3D" id="1.20.1520.10">
    <property type="entry name" value="ADP-ribosylation factor-like 2-binding protein, domain"/>
    <property type="match status" value="1"/>
</dbReference>
<dbReference type="InterPro" id="IPR042541">
    <property type="entry name" value="BART_sf"/>
</dbReference>